<dbReference type="PANTHER" id="PTHR45947">
    <property type="entry name" value="SULFOQUINOVOSYL TRANSFERASE SQD2"/>
    <property type="match status" value="1"/>
</dbReference>
<dbReference type="SUPFAM" id="SSF53756">
    <property type="entry name" value="UDP-Glycosyltransferase/glycogen phosphorylase"/>
    <property type="match status" value="1"/>
</dbReference>
<dbReference type="GO" id="GO:0102710">
    <property type="term" value="F:D-inositol-3-phosphate glycosyltransferase activity"/>
    <property type="evidence" value="ECO:0007669"/>
    <property type="project" value="UniProtKB-EC"/>
</dbReference>
<comment type="caution">
    <text evidence="2">The sequence shown here is derived from an EMBL/GenBank/DDBJ whole genome shotgun (WGS) entry which is preliminary data.</text>
</comment>
<dbReference type="InterPro" id="IPR050194">
    <property type="entry name" value="Glycosyltransferase_grp1"/>
</dbReference>
<name>A0A644VB96_9ZZZZ</name>
<dbReference type="Gene3D" id="3.40.50.2000">
    <property type="entry name" value="Glycogen Phosphorylase B"/>
    <property type="match status" value="2"/>
</dbReference>
<reference evidence="2" key="1">
    <citation type="submission" date="2019-08" db="EMBL/GenBank/DDBJ databases">
        <authorList>
            <person name="Kucharzyk K."/>
            <person name="Murdoch R.W."/>
            <person name="Higgins S."/>
            <person name="Loffler F."/>
        </authorList>
    </citation>
    <scope>NUCLEOTIDE SEQUENCE</scope>
</reference>
<sequence length="395" mass="44052">MNSDKHLHILYLPRWYPCKQDPMLGLFVKKHALAAVKAGYRVSVAYAVPDKELPGGIKYSTEVKQEDAFTEVITAYLNTGGFSSHWRQVAAWKKAIKLCVRQSGRPELVHAHILTRTAVIAALLSLAWRIPYLVTEHWSRYYPENLQYKGWLRKLITRFLLKNAGSVSVVSDRLANAMHKQGLRFDTELLPNVVDTVLFHPAGELIDPYKIISVTCFEERSKNLKMLIDAFTLVHNVMPDARLVLVGEGADLEATIAYVNGKNFQPGTVRFTGMLQDEALAAEIRTSACLALSSNYETFGIVAFEAMASGIPVVATDVADLKPFIGNDFGKIVQQGDSSGFAAALLDVLGHPEKFDRAGMAEAVRQNFSEKMVSDKLDVLYQSVLNKRKHGREQR</sequence>
<organism evidence="2">
    <name type="scientific">bioreactor metagenome</name>
    <dbReference type="NCBI Taxonomy" id="1076179"/>
    <lineage>
        <taxon>unclassified sequences</taxon>
        <taxon>metagenomes</taxon>
        <taxon>ecological metagenomes</taxon>
    </lineage>
</organism>
<evidence type="ECO:0000259" key="1">
    <source>
        <dbReference type="Pfam" id="PF13579"/>
    </source>
</evidence>
<dbReference type="EC" id="2.4.1.250" evidence="2"/>
<dbReference type="Pfam" id="PF13692">
    <property type="entry name" value="Glyco_trans_1_4"/>
    <property type="match status" value="1"/>
</dbReference>
<feature type="domain" description="Glycosyltransferase subfamily 4-like N-terminal" evidence="1">
    <location>
        <begin position="36"/>
        <end position="192"/>
    </location>
</feature>
<proteinExistence type="predicted"/>
<dbReference type="InterPro" id="IPR028098">
    <property type="entry name" value="Glyco_trans_4-like_N"/>
</dbReference>
<gene>
    <name evidence="2" type="primary">mshA_31</name>
    <name evidence="2" type="ORF">SDC9_34544</name>
</gene>
<accession>A0A644VB96</accession>
<dbReference type="AlphaFoldDB" id="A0A644VB96"/>
<evidence type="ECO:0000313" key="2">
    <source>
        <dbReference type="EMBL" id="MPL88521.1"/>
    </source>
</evidence>
<protein>
    <submittedName>
        <fullName evidence="2">D-inositol-3-phosphate glycosyltransferase</fullName>
        <ecNumber evidence="2">2.4.1.250</ecNumber>
    </submittedName>
</protein>
<keyword evidence="2" id="KW-0328">Glycosyltransferase</keyword>
<dbReference type="PANTHER" id="PTHR45947:SF3">
    <property type="entry name" value="SULFOQUINOVOSYL TRANSFERASE SQD2"/>
    <property type="match status" value="1"/>
</dbReference>
<keyword evidence="2" id="KW-0808">Transferase</keyword>
<dbReference type="Pfam" id="PF13579">
    <property type="entry name" value="Glyco_trans_4_4"/>
    <property type="match status" value="1"/>
</dbReference>
<dbReference type="EMBL" id="VSSQ01000259">
    <property type="protein sequence ID" value="MPL88521.1"/>
    <property type="molecule type" value="Genomic_DNA"/>
</dbReference>